<evidence type="ECO:0000313" key="3">
    <source>
        <dbReference type="Proteomes" id="UP000217144"/>
    </source>
</evidence>
<name>A0AAC9YPW5_9ACTN</name>
<reference evidence="2 3" key="1">
    <citation type="submission" date="2016-07" db="EMBL/GenBank/DDBJ databases">
        <title>High microdiversification within the ubiquitous acI lineage of Actinobacteria.</title>
        <authorList>
            <person name="Neuenschwander S.M."/>
            <person name="Salcher M."/>
            <person name="Ghai R."/>
            <person name="Pernthaler J."/>
        </authorList>
    </citation>
    <scope>NUCLEOTIDE SEQUENCE [LARGE SCALE GENOMIC DNA]</scope>
    <source>
        <strain evidence="2">MMS-21-148</strain>
    </source>
</reference>
<keyword evidence="1" id="KW-0732">Signal</keyword>
<accession>A0AAC9YPW5</accession>
<organism evidence="2 3">
    <name type="scientific">Candidatus Planktophila lacus</name>
    <dbReference type="NCBI Taxonomy" id="1884913"/>
    <lineage>
        <taxon>Bacteria</taxon>
        <taxon>Bacillati</taxon>
        <taxon>Actinomycetota</taxon>
        <taxon>Actinomycetes</taxon>
        <taxon>Candidatus Nanopelagicales</taxon>
        <taxon>Candidatus Nanopelagicaceae</taxon>
        <taxon>Candidatus Planktophila</taxon>
    </lineage>
</organism>
<dbReference type="AlphaFoldDB" id="A0AAC9YPW5"/>
<protein>
    <submittedName>
        <fullName evidence="2">Uncharacterized protein</fullName>
    </submittedName>
</protein>
<dbReference type="KEGG" id="plan:A1s21148_00475"/>
<proteinExistence type="predicted"/>
<evidence type="ECO:0000256" key="1">
    <source>
        <dbReference type="SAM" id="SignalP"/>
    </source>
</evidence>
<evidence type="ECO:0000313" key="2">
    <source>
        <dbReference type="EMBL" id="ASY10059.1"/>
    </source>
</evidence>
<sequence length="518" mass="56194">MKKSWKLIPIVALAIGLIIPVSAPAAEDTEAFFAASITRENPSDKIFSISDDVGINFSQLGNWPDKLCSSTKDPKCNFNAVDNREENRISATPMLGLCEAAANDDCIESIEISNDATSFRNLTFERYMPDGFSSPLDGNTFPSDYSKNLPRGANASIWVDKEDVSVSPLKYIAYFSYGMNYSPASGKFEVTDVNLAIRPFKEINGFRWDALWTGSGKSGILFDFKPNSTFRVAVHVSNETSGWFKARLKDLSIEITKLNPRNNRLVVAGTSVTVPNFGVARQAEGLASKEAELAQYFGYLKGVVSAAPGNERIFEYLEYWRPILKDIAPKTNTFWTLNSTRWTSSNKCLSDKTRVLGVVSTNSMGYDGNAPKFVDGFLNYRVAGLHFAADGKTLNLGTYDLVMRSDAARCLYGFSNAPVSATVSIAGADGAQNVATTVVTEKDGWLKMKAAGFTFSEKQIKVKITQEPSAGATPAPVASAAPVAVAKKKSTITCVKGKTTKKVSAVSPKCPAGFKKKA</sequence>
<dbReference type="RefSeq" id="WP_095670547.1">
    <property type="nucleotide sequence ID" value="NZ_CP016769.1"/>
</dbReference>
<feature type="chain" id="PRO_5042287737" evidence="1">
    <location>
        <begin position="26"/>
        <end position="518"/>
    </location>
</feature>
<feature type="signal peptide" evidence="1">
    <location>
        <begin position="1"/>
        <end position="25"/>
    </location>
</feature>
<keyword evidence="3" id="KW-1185">Reference proteome</keyword>
<dbReference type="Proteomes" id="UP000217144">
    <property type="component" value="Chromosome"/>
</dbReference>
<dbReference type="EMBL" id="CP016769">
    <property type="protein sequence ID" value="ASY10059.1"/>
    <property type="molecule type" value="Genomic_DNA"/>
</dbReference>
<gene>
    <name evidence="2" type="ORF">A1s21148_00475</name>
</gene>